<evidence type="ECO:0008006" key="5">
    <source>
        <dbReference type="Google" id="ProtNLM"/>
    </source>
</evidence>
<evidence type="ECO:0000313" key="4">
    <source>
        <dbReference type="Proteomes" id="UP001484239"/>
    </source>
</evidence>
<feature type="region of interest" description="Disordered" evidence="1">
    <location>
        <begin position="221"/>
        <end position="263"/>
    </location>
</feature>
<accession>A0ABU9EAZ1</accession>
<keyword evidence="2" id="KW-0732">Signal</keyword>
<feature type="chain" id="PRO_5045727414" description="Insulinase family protein" evidence="2">
    <location>
        <begin position="23"/>
        <end position="435"/>
    </location>
</feature>
<evidence type="ECO:0000256" key="1">
    <source>
        <dbReference type="SAM" id="MobiDB-lite"/>
    </source>
</evidence>
<feature type="compositionally biased region" description="Low complexity" evidence="1">
    <location>
        <begin position="235"/>
        <end position="253"/>
    </location>
</feature>
<dbReference type="RefSeq" id="WP_405287248.1">
    <property type="nucleotide sequence ID" value="NZ_JBBHLI010000008.1"/>
</dbReference>
<sequence length="435" mass="45942">MIRRTVASVAFLALAAVAPAAAQLAPPLQVEAPEWAERVHVETRPAAPVVGVSVAWPVGSGADAEGRTGVGQAAADAVVASVEASLGAGQSEGRARVEPDRTLLTFLVRPERVEALLDALERATRSPLDGAPIDDALRRRTEVLRFEFESPVNEVDAQRRAMLYGDDDPRVRAPGGTLEDFESRITRADVESAHRAIFTGGAHLVLVGAVAFEGASPRVEPTAVPAAPDSLATDAPGGAAPAAPVVPERPVAGTTSAGPAWTTGDRRVVHRPVTNSWIAVAWPVPADLPRVAVLYLADRMHRELNAVPPDPGIFNATAEVAELPDGEIILVRAAVLPEATDRFEARILGLPAELARERDAAFFRFHRGRFRASRLIDEAAPEAAADRMALELLTRGAVLDFDEAVWELDVDEAADAATSLGEPRVLVFGPDLGGG</sequence>
<dbReference type="InterPro" id="IPR011249">
    <property type="entry name" value="Metalloenz_LuxS/M16"/>
</dbReference>
<protein>
    <recommendedName>
        <fullName evidence="5">Insulinase family protein</fullName>
    </recommendedName>
</protein>
<comment type="caution">
    <text evidence="3">The sequence shown here is derived from an EMBL/GenBank/DDBJ whole genome shotgun (WGS) entry which is preliminary data.</text>
</comment>
<dbReference type="Gene3D" id="3.30.830.10">
    <property type="entry name" value="Metalloenzyme, LuxS/M16 peptidase-like"/>
    <property type="match status" value="1"/>
</dbReference>
<evidence type="ECO:0000313" key="3">
    <source>
        <dbReference type="EMBL" id="MEK9501901.1"/>
    </source>
</evidence>
<gene>
    <name evidence="3" type="ORF">WI372_12990</name>
</gene>
<evidence type="ECO:0000256" key="2">
    <source>
        <dbReference type="SAM" id="SignalP"/>
    </source>
</evidence>
<reference evidence="3 4" key="1">
    <citation type="submission" date="2024-02" db="EMBL/GenBank/DDBJ databases">
        <title>A novel Gemmatimonadota bacterium.</title>
        <authorList>
            <person name="Du Z.-J."/>
            <person name="Ye Y.-Q."/>
        </authorList>
    </citation>
    <scope>NUCLEOTIDE SEQUENCE [LARGE SCALE GENOMIC DNA]</scope>
    <source>
        <strain evidence="3 4">DH-20</strain>
    </source>
</reference>
<keyword evidence="4" id="KW-1185">Reference proteome</keyword>
<dbReference type="EMBL" id="JBBHLI010000008">
    <property type="protein sequence ID" value="MEK9501901.1"/>
    <property type="molecule type" value="Genomic_DNA"/>
</dbReference>
<dbReference type="Proteomes" id="UP001484239">
    <property type="component" value="Unassembled WGS sequence"/>
</dbReference>
<feature type="signal peptide" evidence="2">
    <location>
        <begin position="1"/>
        <end position="22"/>
    </location>
</feature>
<dbReference type="SUPFAM" id="SSF63411">
    <property type="entry name" value="LuxS/MPP-like metallohydrolase"/>
    <property type="match status" value="1"/>
</dbReference>
<name>A0ABU9EAZ1_9BACT</name>
<proteinExistence type="predicted"/>
<organism evidence="3 4">
    <name type="scientific">Gaopeijia maritima</name>
    <dbReference type="NCBI Taxonomy" id="3119007"/>
    <lineage>
        <taxon>Bacteria</taxon>
        <taxon>Pseudomonadati</taxon>
        <taxon>Gemmatimonadota</taxon>
        <taxon>Longimicrobiia</taxon>
        <taxon>Gaopeijiales</taxon>
        <taxon>Gaopeijiaceae</taxon>
        <taxon>Gaopeijia</taxon>
    </lineage>
</organism>